<evidence type="ECO:0000313" key="2">
    <source>
        <dbReference type="Proteomes" id="UP000886824"/>
    </source>
</evidence>
<dbReference type="Gene3D" id="1.10.10.10">
    <property type="entry name" value="Winged helix-like DNA-binding domain superfamily/Winged helix DNA-binding domain"/>
    <property type="match status" value="1"/>
</dbReference>
<gene>
    <name evidence="1" type="ORF">H9826_02990</name>
</gene>
<name>A0A9D1Z2X1_9FIRM</name>
<dbReference type="EMBL" id="DXCX01000031">
    <property type="protein sequence ID" value="HIY72932.1"/>
    <property type="molecule type" value="Genomic_DNA"/>
</dbReference>
<evidence type="ECO:0000313" key="1">
    <source>
        <dbReference type="EMBL" id="HIY72932.1"/>
    </source>
</evidence>
<dbReference type="Proteomes" id="UP000886824">
    <property type="component" value="Unassembled WGS sequence"/>
</dbReference>
<dbReference type="InterPro" id="IPR011991">
    <property type="entry name" value="ArsR-like_HTH"/>
</dbReference>
<dbReference type="CDD" id="cd00090">
    <property type="entry name" value="HTH_ARSR"/>
    <property type="match status" value="1"/>
</dbReference>
<dbReference type="AlphaFoldDB" id="A0A9D1Z2X1"/>
<accession>A0A9D1Z2X1</accession>
<proteinExistence type="predicted"/>
<dbReference type="SUPFAM" id="SSF46785">
    <property type="entry name" value="Winged helix' DNA-binding domain"/>
    <property type="match status" value="1"/>
</dbReference>
<organism evidence="1 2">
    <name type="scientific">Candidatus Intestinimonas merdavium</name>
    <dbReference type="NCBI Taxonomy" id="2838622"/>
    <lineage>
        <taxon>Bacteria</taxon>
        <taxon>Bacillati</taxon>
        <taxon>Bacillota</taxon>
        <taxon>Clostridia</taxon>
        <taxon>Eubacteriales</taxon>
        <taxon>Intestinimonas</taxon>
    </lineage>
</organism>
<reference evidence="1" key="2">
    <citation type="submission" date="2021-04" db="EMBL/GenBank/DDBJ databases">
        <authorList>
            <person name="Gilroy R."/>
        </authorList>
    </citation>
    <scope>NUCLEOTIDE SEQUENCE</scope>
    <source>
        <strain evidence="1">CHK33-7979</strain>
    </source>
</reference>
<dbReference type="InterPro" id="IPR036390">
    <property type="entry name" value="WH_DNA-bd_sf"/>
</dbReference>
<reference evidence="1" key="1">
    <citation type="journal article" date="2021" name="PeerJ">
        <title>Extensive microbial diversity within the chicken gut microbiome revealed by metagenomics and culture.</title>
        <authorList>
            <person name="Gilroy R."/>
            <person name="Ravi A."/>
            <person name="Getino M."/>
            <person name="Pursley I."/>
            <person name="Horton D.L."/>
            <person name="Alikhan N.F."/>
            <person name="Baker D."/>
            <person name="Gharbi K."/>
            <person name="Hall N."/>
            <person name="Watson M."/>
            <person name="Adriaenssens E.M."/>
            <person name="Foster-Nyarko E."/>
            <person name="Jarju S."/>
            <person name="Secka A."/>
            <person name="Antonio M."/>
            <person name="Oren A."/>
            <person name="Chaudhuri R.R."/>
            <person name="La Ragione R."/>
            <person name="Hildebrand F."/>
            <person name="Pallen M.J."/>
        </authorList>
    </citation>
    <scope>NUCLEOTIDE SEQUENCE</scope>
    <source>
        <strain evidence="1">CHK33-7979</strain>
    </source>
</reference>
<protein>
    <submittedName>
        <fullName evidence="1">Helix-turn-helix domain-containing protein</fullName>
    </submittedName>
</protein>
<dbReference type="InterPro" id="IPR036388">
    <property type="entry name" value="WH-like_DNA-bd_sf"/>
</dbReference>
<comment type="caution">
    <text evidence="1">The sequence shown here is derived from an EMBL/GenBank/DDBJ whole genome shotgun (WGS) entry which is preliminary data.</text>
</comment>
<sequence length="271" mass="30930">MSNREFDLRQAVIDGDRVGVECFVADEQNEILKQWRAGERKELGPALQRSLQKSHRARWQLVRPEQEIPYQLGAWEGWLQAFHVLYEDEEREYDIVEMAVAKSPNADKIIRFLYQYGQPIRHGELAEKLGMSDSALSNAMKRVVGCGAVSASRTGRNTRYTLTPAAIQYCKKMDRWKSISRQNKKNAVLEEIARLCKQGMEETPVPAGESLPACAQGKHLAPTLEVKYFLKKPWAETAEIMTERKQPDNINQVYFSPLEKCVQLQAVDNCG</sequence>